<feature type="domain" description="ABC transporter" evidence="5">
    <location>
        <begin position="343"/>
        <end position="544"/>
    </location>
</feature>
<evidence type="ECO:0000313" key="7">
    <source>
        <dbReference type="Proteomes" id="UP000236379"/>
    </source>
</evidence>
<dbReference type="EMBL" id="PPPD01000001">
    <property type="protein sequence ID" value="PNY82854.1"/>
    <property type="molecule type" value="Genomic_DNA"/>
</dbReference>
<dbReference type="InterPro" id="IPR017871">
    <property type="entry name" value="ABC_transporter-like_CS"/>
</dbReference>
<dbReference type="PROSITE" id="PS50893">
    <property type="entry name" value="ABC_TRANSPORTER_2"/>
    <property type="match status" value="2"/>
</dbReference>
<sequence length="544" mass="57503">MLRVNEVARTFGDQKIFEDVSVEVGAGGRLALIGENGSGKSTLLRLMAGLDAPDAGTVSLQGSVALLTQHAEGGEGSVLDGVTPPEVRAAGEAFERASEALGGGDETALQTFADAEERYRQAGGYDFAARATSVLAGLGLDAGASAAALSGGQRRRLTLARLLLSPADLYLLDEPTNHLDEEGGRWLEGWIRDSKAAFVLASHDRAFLDAVAAQTAELERGTLSVYPGAYSEAMALKQILREAQQRDYAAYRRKRSALDEEQSRRASKARSAGQYNPKRASDGDKLLAKGKAQNAQNVNASHARRLERQIERLDAQATDRPYQDRRVLRLELPPAPPGPSEVLSVRDLCVCRGGRAVLSGVRLDVRRGERVALTGPNGGGKSTLLGALLGTLPGAGPITGMVRWGVGLTRYVAGQQGEELAGLETVADALLDANPLLTPHQLHEVAAGLGLPGGPAFALAGLSGGQRTRLSLARLKVTRAQVLVLDEPTNHLDIRAIEALEALLLAFPGTVLLASHDRALVGRVATRIWRVAGGGVVEKEPARL</sequence>
<dbReference type="Pfam" id="PF00005">
    <property type="entry name" value="ABC_tran"/>
    <property type="match status" value="2"/>
</dbReference>
<feature type="region of interest" description="Disordered" evidence="4">
    <location>
        <begin position="253"/>
        <end position="285"/>
    </location>
</feature>
<evidence type="ECO:0000313" key="6">
    <source>
        <dbReference type="EMBL" id="PNY82854.1"/>
    </source>
</evidence>
<keyword evidence="3 6" id="KW-0067">ATP-binding</keyword>
<dbReference type="GO" id="GO:0016887">
    <property type="term" value="F:ATP hydrolysis activity"/>
    <property type="evidence" value="ECO:0007669"/>
    <property type="project" value="InterPro"/>
</dbReference>
<name>A0A2K3V249_9DEIO</name>
<evidence type="ECO:0000259" key="5">
    <source>
        <dbReference type="PROSITE" id="PS50893"/>
    </source>
</evidence>
<proteinExistence type="predicted"/>
<keyword evidence="7" id="KW-1185">Reference proteome</keyword>
<dbReference type="InterPro" id="IPR003439">
    <property type="entry name" value="ABC_transporter-like_ATP-bd"/>
</dbReference>
<evidence type="ECO:0000256" key="3">
    <source>
        <dbReference type="ARBA" id="ARBA00022840"/>
    </source>
</evidence>
<keyword evidence="2" id="KW-0547">Nucleotide-binding</keyword>
<dbReference type="OrthoDB" id="9801441at2"/>
<dbReference type="Gene3D" id="3.40.50.300">
    <property type="entry name" value="P-loop containing nucleotide triphosphate hydrolases"/>
    <property type="match status" value="2"/>
</dbReference>
<gene>
    <name evidence="6" type="ORF">CVO96_03960</name>
</gene>
<dbReference type="PANTHER" id="PTHR19211">
    <property type="entry name" value="ATP-BINDING TRANSPORT PROTEIN-RELATED"/>
    <property type="match status" value="1"/>
</dbReference>
<dbReference type="InterPro" id="IPR050611">
    <property type="entry name" value="ABCF"/>
</dbReference>
<dbReference type="PROSITE" id="PS00211">
    <property type="entry name" value="ABC_TRANSPORTER_1"/>
    <property type="match status" value="1"/>
</dbReference>
<dbReference type="CDD" id="cd03221">
    <property type="entry name" value="ABCF_EF-3"/>
    <property type="match status" value="1"/>
</dbReference>
<dbReference type="Proteomes" id="UP000236379">
    <property type="component" value="Unassembled WGS sequence"/>
</dbReference>
<comment type="caution">
    <text evidence="6">The sequence shown here is derived from an EMBL/GenBank/DDBJ whole genome shotgun (WGS) entry which is preliminary data.</text>
</comment>
<dbReference type="InterPro" id="IPR027417">
    <property type="entry name" value="P-loop_NTPase"/>
</dbReference>
<dbReference type="InterPro" id="IPR003593">
    <property type="entry name" value="AAA+_ATPase"/>
</dbReference>
<keyword evidence="1" id="KW-0677">Repeat</keyword>
<accession>A0A2K3V249</accession>
<dbReference type="FunFam" id="3.40.50.300:FF:000011">
    <property type="entry name" value="Putative ABC transporter ATP-binding component"/>
    <property type="match status" value="1"/>
</dbReference>
<dbReference type="SMART" id="SM00382">
    <property type="entry name" value="AAA"/>
    <property type="match status" value="2"/>
</dbReference>
<evidence type="ECO:0000256" key="4">
    <source>
        <dbReference type="SAM" id="MobiDB-lite"/>
    </source>
</evidence>
<reference evidence="6 7" key="1">
    <citation type="submission" date="2018-01" db="EMBL/GenBank/DDBJ databases">
        <title>Deinococcus koreensis sp. nov., a radiation-resistant bacterium isolated from river water.</title>
        <authorList>
            <person name="Choi A."/>
        </authorList>
    </citation>
    <scope>NUCLEOTIDE SEQUENCE [LARGE SCALE GENOMIC DNA]</scope>
    <source>
        <strain evidence="6 7">SJW1-2</strain>
    </source>
</reference>
<feature type="domain" description="ABC transporter" evidence="5">
    <location>
        <begin position="2"/>
        <end position="252"/>
    </location>
</feature>
<organism evidence="6 7">
    <name type="scientific">Deinococcus koreensis</name>
    <dbReference type="NCBI Taxonomy" id="2054903"/>
    <lineage>
        <taxon>Bacteria</taxon>
        <taxon>Thermotogati</taxon>
        <taxon>Deinococcota</taxon>
        <taxon>Deinococci</taxon>
        <taxon>Deinococcales</taxon>
        <taxon>Deinococcaceae</taxon>
        <taxon>Deinococcus</taxon>
    </lineage>
</organism>
<dbReference type="SUPFAM" id="SSF52540">
    <property type="entry name" value="P-loop containing nucleoside triphosphate hydrolases"/>
    <property type="match status" value="2"/>
</dbReference>
<dbReference type="PANTHER" id="PTHR19211:SF123">
    <property type="entry name" value="ABC TRANSPORTER"/>
    <property type="match status" value="1"/>
</dbReference>
<dbReference type="GO" id="GO:0005524">
    <property type="term" value="F:ATP binding"/>
    <property type="evidence" value="ECO:0007669"/>
    <property type="project" value="UniProtKB-KW"/>
</dbReference>
<evidence type="ECO:0000256" key="1">
    <source>
        <dbReference type="ARBA" id="ARBA00022737"/>
    </source>
</evidence>
<protein>
    <submittedName>
        <fullName evidence="6">ABC transporter ATP-binding protein</fullName>
    </submittedName>
</protein>
<evidence type="ECO:0000256" key="2">
    <source>
        <dbReference type="ARBA" id="ARBA00022741"/>
    </source>
</evidence>
<dbReference type="AlphaFoldDB" id="A0A2K3V249"/>